<dbReference type="InterPro" id="IPR011021">
    <property type="entry name" value="Arrestin-like_N"/>
</dbReference>
<dbReference type="Proteomes" id="UP001634394">
    <property type="component" value="Unassembled WGS sequence"/>
</dbReference>
<evidence type="ECO:0000259" key="2">
    <source>
        <dbReference type="SMART" id="SM01017"/>
    </source>
</evidence>
<dbReference type="InterPro" id="IPR050357">
    <property type="entry name" value="Arrestin_domain-protein"/>
</dbReference>
<dbReference type="Pfam" id="PF02752">
    <property type="entry name" value="Arrestin_C"/>
    <property type="match status" value="1"/>
</dbReference>
<dbReference type="AlphaFoldDB" id="A0ABD3VXU3"/>
<dbReference type="Pfam" id="PF00339">
    <property type="entry name" value="Arrestin_N"/>
    <property type="match status" value="1"/>
</dbReference>
<evidence type="ECO:0000256" key="1">
    <source>
        <dbReference type="ARBA" id="ARBA00005298"/>
    </source>
</evidence>
<dbReference type="PANTHER" id="PTHR11188:SF17">
    <property type="entry name" value="FI21816P1"/>
    <property type="match status" value="1"/>
</dbReference>
<accession>A0ABD3VXU3</accession>
<dbReference type="InterPro" id="IPR011022">
    <property type="entry name" value="Arrestin_C-like"/>
</dbReference>
<keyword evidence="4" id="KW-1185">Reference proteome</keyword>
<dbReference type="Gene3D" id="2.60.40.640">
    <property type="match status" value="2"/>
</dbReference>
<evidence type="ECO:0000313" key="4">
    <source>
        <dbReference type="Proteomes" id="UP001634394"/>
    </source>
</evidence>
<evidence type="ECO:0000313" key="3">
    <source>
        <dbReference type="EMBL" id="KAL3866412.1"/>
    </source>
</evidence>
<dbReference type="SMART" id="SM01017">
    <property type="entry name" value="Arrestin_C"/>
    <property type="match status" value="1"/>
</dbReference>
<comment type="similarity">
    <text evidence="1">Belongs to the arrestin family.</text>
</comment>
<dbReference type="EMBL" id="JBJQND010000009">
    <property type="protein sequence ID" value="KAL3866412.1"/>
    <property type="molecule type" value="Genomic_DNA"/>
</dbReference>
<sequence length="369" mass="41476">MRGDTTVDVVYSNEGGVYFAGQIVDGHVRLRVPDSQKIGGKIIFKLQFLFLTLEINLRWLGHASVSWTEGIGDDTESYSDTETYFDTKTVILEKKPHQHGYSKLVPGVHRYPFRFQLPLDIPNSYQGFCGWVRYEVTVTVVRLWSFNISECVPFTVISHLDLNTLPYANTKGIAQDEKIMNSLCCMPGNITATITTDHLGYVPGGAITFTAEIHNNSNTNIHPCKAALSMKVRYHANGQNTEGTLILCKLRGPAIPRGSSCQWERQRLPIPPSPPSFLHGCKLIDIEYFVSITLKPKGLGSSLFVPLMIVIGTVPLHTATHIIPHLEFAENHLLKNDKSPLYPCYTFKSRRGEEAQLALHRTHIRKRVF</sequence>
<dbReference type="PANTHER" id="PTHR11188">
    <property type="entry name" value="ARRESTIN DOMAIN CONTAINING PROTEIN"/>
    <property type="match status" value="1"/>
</dbReference>
<dbReference type="InterPro" id="IPR014756">
    <property type="entry name" value="Ig_E-set"/>
</dbReference>
<organism evidence="3 4">
    <name type="scientific">Sinanodonta woodiana</name>
    <name type="common">Chinese pond mussel</name>
    <name type="synonym">Anodonta woodiana</name>
    <dbReference type="NCBI Taxonomy" id="1069815"/>
    <lineage>
        <taxon>Eukaryota</taxon>
        <taxon>Metazoa</taxon>
        <taxon>Spiralia</taxon>
        <taxon>Lophotrochozoa</taxon>
        <taxon>Mollusca</taxon>
        <taxon>Bivalvia</taxon>
        <taxon>Autobranchia</taxon>
        <taxon>Heteroconchia</taxon>
        <taxon>Palaeoheterodonta</taxon>
        <taxon>Unionida</taxon>
        <taxon>Unionoidea</taxon>
        <taxon>Unionidae</taxon>
        <taxon>Unioninae</taxon>
        <taxon>Sinanodonta</taxon>
    </lineage>
</organism>
<name>A0ABD3VXU3_SINWO</name>
<protein>
    <recommendedName>
        <fullName evidence="2">Arrestin C-terminal-like domain-containing protein</fullName>
    </recommendedName>
</protein>
<gene>
    <name evidence="3" type="ORF">ACJMK2_043713</name>
</gene>
<feature type="domain" description="Arrestin C-terminal-like" evidence="2">
    <location>
        <begin position="186"/>
        <end position="316"/>
    </location>
</feature>
<dbReference type="SUPFAM" id="SSF81296">
    <property type="entry name" value="E set domains"/>
    <property type="match status" value="2"/>
</dbReference>
<reference evidence="3 4" key="1">
    <citation type="submission" date="2024-11" db="EMBL/GenBank/DDBJ databases">
        <title>Chromosome-level genome assembly of the freshwater bivalve Anodonta woodiana.</title>
        <authorList>
            <person name="Chen X."/>
        </authorList>
    </citation>
    <scope>NUCLEOTIDE SEQUENCE [LARGE SCALE GENOMIC DNA]</scope>
    <source>
        <strain evidence="3">MN2024</strain>
        <tissue evidence="3">Gills</tissue>
    </source>
</reference>
<comment type="caution">
    <text evidence="3">The sequence shown here is derived from an EMBL/GenBank/DDBJ whole genome shotgun (WGS) entry which is preliminary data.</text>
</comment>
<proteinExistence type="inferred from homology"/>
<dbReference type="InterPro" id="IPR014752">
    <property type="entry name" value="Arrestin-like_C"/>
</dbReference>